<evidence type="ECO:0000256" key="3">
    <source>
        <dbReference type="ARBA" id="ARBA00023277"/>
    </source>
</evidence>
<keyword evidence="3" id="KW-0119">Carbohydrate metabolism</keyword>
<reference evidence="4" key="1">
    <citation type="submission" date="2022-06" db="EMBL/GenBank/DDBJ databases">
        <authorList>
            <consortium name="SYNGENTA / RWTH Aachen University"/>
        </authorList>
    </citation>
    <scope>NUCLEOTIDE SEQUENCE</scope>
</reference>
<name>A0AAV0BQ38_PHAPC</name>
<accession>A0AAV0BQ38</accession>
<dbReference type="Gene3D" id="3.40.50.11350">
    <property type="match status" value="1"/>
</dbReference>
<evidence type="ECO:0000313" key="4">
    <source>
        <dbReference type="EMBL" id="CAH7689465.1"/>
    </source>
</evidence>
<organism evidence="4 5">
    <name type="scientific">Phakopsora pachyrhizi</name>
    <name type="common">Asian soybean rust disease fungus</name>
    <dbReference type="NCBI Taxonomy" id="170000"/>
    <lineage>
        <taxon>Eukaryota</taxon>
        <taxon>Fungi</taxon>
        <taxon>Dikarya</taxon>
        <taxon>Basidiomycota</taxon>
        <taxon>Pucciniomycotina</taxon>
        <taxon>Pucciniomycetes</taxon>
        <taxon>Pucciniales</taxon>
        <taxon>Phakopsoraceae</taxon>
        <taxon>Phakopsora</taxon>
    </lineage>
</organism>
<keyword evidence="2" id="KW-0294">Fucose metabolism</keyword>
<evidence type="ECO:0000256" key="1">
    <source>
        <dbReference type="ARBA" id="ARBA00022679"/>
    </source>
</evidence>
<dbReference type="Proteomes" id="UP001153365">
    <property type="component" value="Unassembled WGS sequence"/>
</dbReference>
<gene>
    <name evidence="4" type="ORF">PPACK8108_LOCUS24550</name>
</gene>
<proteinExistence type="predicted"/>
<dbReference type="Pfam" id="PF10250">
    <property type="entry name" value="O-FucT"/>
    <property type="match status" value="1"/>
</dbReference>
<comment type="caution">
    <text evidence="4">The sequence shown here is derived from an EMBL/GenBank/DDBJ whole genome shotgun (WGS) entry which is preliminary data.</text>
</comment>
<dbReference type="InterPro" id="IPR019378">
    <property type="entry name" value="GDP-Fuc_O-FucTrfase"/>
</dbReference>
<protein>
    <submittedName>
        <fullName evidence="4">Uncharacterized protein</fullName>
    </submittedName>
</protein>
<keyword evidence="5" id="KW-1185">Reference proteome</keyword>
<evidence type="ECO:0000256" key="2">
    <source>
        <dbReference type="ARBA" id="ARBA00023253"/>
    </source>
</evidence>
<sequence length="530" mass="60941">MNPWGSKVEKDIKKRRFLVRDWSVWLGWNNGRYVIETALALATLLDRELVLPGFHFANTCEGGDNSICDSLVPSFKKDVPFDLKDINDLSQYPESFNGTIVMPPVPTQNNIGWVVPIDAFLDTDNTVSVLNKNAIKFQDFLKLTSYKNKNSLGMVNGSWSINFAEEMTYRRIMHSFFTEGGLTNVDKLPKPVEPLITNSTYSNDVPKQVIEECKATLDKMAKQIKLEKRSENKYRTWDGHLIQDEEMTQEFAEKDHPLLERCIASKGLRSVYSFQKIADWMKAPYGETKNIMEVKKMRGIYDELKNYDEQVLHIEGEIHNLLPPASMVWSTIDGREEYKKIVRKSMRPPKIYQTIAAKLELKMRAKCSGRSWVASHLRRGDFVGMGWADEDILIGWNRIQEGVAYGIEILKKEPKLLEPINKALKTSLELPSADDPIYIATNARSQKEIDFLRAKKVVLLQDLLDEDDKRELGKLASSFMDTLSILEQCLIMRSAFYFGDAQSSFTGTILNRRMFYGIDERLSKIEYFNM</sequence>
<evidence type="ECO:0000313" key="5">
    <source>
        <dbReference type="Proteomes" id="UP001153365"/>
    </source>
</evidence>
<dbReference type="AlphaFoldDB" id="A0AAV0BQ38"/>
<dbReference type="CDD" id="cd11296">
    <property type="entry name" value="O-FucT_like"/>
    <property type="match status" value="1"/>
</dbReference>
<keyword evidence="1" id="KW-0808">Transferase</keyword>
<dbReference type="EMBL" id="CALTRL010006078">
    <property type="protein sequence ID" value="CAH7689465.1"/>
    <property type="molecule type" value="Genomic_DNA"/>
</dbReference>